<protein>
    <submittedName>
        <fullName evidence="1">Uncharacterized protein</fullName>
    </submittedName>
</protein>
<evidence type="ECO:0000313" key="2">
    <source>
        <dbReference type="Proteomes" id="UP001500459"/>
    </source>
</evidence>
<dbReference type="EMBL" id="BAABCW010000020">
    <property type="protein sequence ID" value="GAA3518937.1"/>
    <property type="molecule type" value="Genomic_DNA"/>
</dbReference>
<dbReference type="Proteomes" id="UP001500459">
    <property type="component" value="Unassembled WGS sequence"/>
</dbReference>
<proteinExistence type="predicted"/>
<dbReference type="RefSeq" id="WP_344929872.1">
    <property type="nucleotide sequence ID" value="NZ_BAABCW010000020.1"/>
</dbReference>
<sequence length="54" mass="5975">MPVSNYTDSSGGARRLKYSDVEGNNWSYRESKISIYGNPSIDKNSKTVISGSKE</sequence>
<name>A0ABP6URT8_9FLAO</name>
<keyword evidence="2" id="KW-1185">Reference proteome</keyword>
<reference evidence="2" key="1">
    <citation type="journal article" date="2019" name="Int. J. Syst. Evol. Microbiol.">
        <title>The Global Catalogue of Microorganisms (GCM) 10K type strain sequencing project: providing services to taxonomists for standard genome sequencing and annotation.</title>
        <authorList>
            <consortium name="The Broad Institute Genomics Platform"/>
            <consortium name="The Broad Institute Genome Sequencing Center for Infectious Disease"/>
            <person name="Wu L."/>
            <person name="Ma J."/>
        </authorList>
    </citation>
    <scope>NUCLEOTIDE SEQUENCE [LARGE SCALE GENOMIC DNA]</scope>
    <source>
        <strain evidence="2">JCM 17106</strain>
    </source>
</reference>
<organism evidence="1 2">
    <name type="scientific">Aquimarina addita</name>
    <dbReference type="NCBI Taxonomy" id="870485"/>
    <lineage>
        <taxon>Bacteria</taxon>
        <taxon>Pseudomonadati</taxon>
        <taxon>Bacteroidota</taxon>
        <taxon>Flavobacteriia</taxon>
        <taxon>Flavobacteriales</taxon>
        <taxon>Flavobacteriaceae</taxon>
        <taxon>Aquimarina</taxon>
    </lineage>
</organism>
<gene>
    <name evidence="1" type="ORF">GCM10022393_36350</name>
</gene>
<evidence type="ECO:0000313" key="1">
    <source>
        <dbReference type="EMBL" id="GAA3518937.1"/>
    </source>
</evidence>
<comment type="caution">
    <text evidence="1">The sequence shown here is derived from an EMBL/GenBank/DDBJ whole genome shotgun (WGS) entry which is preliminary data.</text>
</comment>
<accession>A0ABP6URT8</accession>